<dbReference type="InterPro" id="IPR019271">
    <property type="entry name" value="DUF2284_metal-binding"/>
</dbReference>
<dbReference type="AlphaFoldDB" id="A0A938X8T0"/>
<dbReference type="EMBL" id="JACJKY010000020">
    <property type="protein sequence ID" value="MBM6921599.1"/>
    <property type="molecule type" value="Genomic_DNA"/>
</dbReference>
<proteinExistence type="predicted"/>
<sequence length="177" mass="19356">MDYSKLVQIVKEIGFTDAALISPSDLKPLTEVRNMCAVDRCGAYGRKWSCPPYCGTLEECTDRIQSRTQGVVMISVTKLEDSFDLEGMEAAGKAHQKLFAKAADELRKEFPDLLPLGAGGCTTCETCTCPDAPCRFPEKLVVPMEAYGLLVSDVCNRCGLKYYNGEATVTYVSCIVV</sequence>
<accession>A0A938X8T0</accession>
<evidence type="ECO:0000313" key="2">
    <source>
        <dbReference type="Proteomes" id="UP000774750"/>
    </source>
</evidence>
<reference evidence="1" key="2">
    <citation type="journal article" date="2021" name="Sci. Rep.">
        <title>The distribution of antibiotic resistance genes in chicken gut microbiota commensals.</title>
        <authorList>
            <person name="Juricova H."/>
            <person name="Matiasovicova J."/>
            <person name="Kubasova T."/>
            <person name="Cejkova D."/>
            <person name="Rychlik I."/>
        </authorList>
    </citation>
    <scope>NUCLEOTIDE SEQUENCE</scope>
    <source>
        <strain evidence="1">An559</strain>
    </source>
</reference>
<name>A0A938X8T0_9FIRM</name>
<comment type="caution">
    <text evidence="1">The sequence shown here is derived from an EMBL/GenBank/DDBJ whole genome shotgun (WGS) entry which is preliminary data.</text>
</comment>
<keyword evidence="2" id="KW-1185">Reference proteome</keyword>
<dbReference type="Pfam" id="PF10050">
    <property type="entry name" value="DUF2284"/>
    <property type="match status" value="1"/>
</dbReference>
<dbReference type="RefSeq" id="WP_204447697.1">
    <property type="nucleotide sequence ID" value="NZ_JACJKY010000020.1"/>
</dbReference>
<organism evidence="1 2">
    <name type="scientific">Merdimmobilis hominis</name>
    <dbReference type="NCBI Taxonomy" id="2897707"/>
    <lineage>
        <taxon>Bacteria</taxon>
        <taxon>Bacillati</taxon>
        <taxon>Bacillota</taxon>
        <taxon>Clostridia</taxon>
        <taxon>Eubacteriales</taxon>
        <taxon>Oscillospiraceae</taxon>
        <taxon>Merdimmobilis</taxon>
    </lineage>
</organism>
<reference evidence="1" key="1">
    <citation type="submission" date="2020-08" db="EMBL/GenBank/DDBJ databases">
        <authorList>
            <person name="Cejkova D."/>
            <person name="Kubasova T."/>
            <person name="Jahodarova E."/>
            <person name="Rychlik I."/>
        </authorList>
    </citation>
    <scope>NUCLEOTIDE SEQUENCE</scope>
    <source>
        <strain evidence="1">An559</strain>
    </source>
</reference>
<evidence type="ECO:0000313" key="1">
    <source>
        <dbReference type="EMBL" id="MBM6921599.1"/>
    </source>
</evidence>
<dbReference type="Proteomes" id="UP000774750">
    <property type="component" value="Unassembled WGS sequence"/>
</dbReference>
<protein>
    <submittedName>
        <fullName evidence="1">DUF2284 domain-containing protein</fullName>
    </submittedName>
</protein>
<gene>
    <name evidence="1" type="ORF">H6A12_10605</name>
</gene>